<accession>A0A8J5E9C8</accession>
<geneLocation type="mitochondrion" evidence="2"/>
<keyword evidence="3" id="KW-1185">Reference proteome</keyword>
<reference evidence="2 3" key="1">
    <citation type="submission" date="2020-08" db="EMBL/GenBank/DDBJ databases">
        <title>Plant Genome Project.</title>
        <authorList>
            <person name="Zhang R.-G."/>
        </authorList>
    </citation>
    <scope>NUCLEOTIDE SEQUENCE [LARGE SCALE GENOMIC DNA]</scope>
    <source>
        <tissue evidence="2">Rhizome</tissue>
    </source>
</reference>
<feature type="region of interest" description="Disordered" evidence="1">
    <location>
        <begin position="44"/>
        <end position="66"/>
    </location>
</feature>
<dbReference type="AlphaFoldDB" id="A0A8J5E9C8"/>
<feature type="compositionally biased region" description="Basic and acidic residues" evidence="1">
    <location>
        <begin position="44"/>
        <end position="54"/>
    </location>
</feature>
<sequence>MRSRRQPRPSSKGRKPLPLLPFRMLSQCLRNGLHRLLLGQLDRARSGKNTRDGKTQSNSPKGGRFDRSIATKHEARQDARPLSSVTLTGTSRSSLKLKWSYLMRAHELDSNLRPEIPLTADFSTAEILGGGLKAALGELIPNLNQRTTMDFSTYDMEAETDNVHQSSSWRKRKTHLPTMATITSCESLRLGTNAVLNRILGMLKPSLNVELIDLGSNCASEWRKKKKEASLKSLTMGPWGLLTSTMEEVEEAWLMAIGNLLLTTSSLSLFAKRFLIRGGAVDFKPTFNVGFAELTGKPSVEPGTASSFDFTEDLVSCLYLSRFGWHSQKREFSPLTRKDLLEDGSKNVFGQIARSTISTSTSARPFFEAWEIHRSWYSDSDLASGFPLTIRASWLSFLAALTQQGKREADLEAECLLSS</sequence>
<organism evidence="2 3">
    <name type="scientific">Zingiber officinale</name>
    <name type="common">Ginger</name>
    <name type="synonym">Amomum zingiber</name>
    <dbReference type="NCBI Taxonomy" id="94328"/>
    <lineage>
        <taxon>Eukaryota</taxon>
        <taxon>Viridiplantae</taxon>
        <taxon>Streptophyta</taxon>
        <taxon>Embryophyta</taxon>
        <taxon>Tracheophyta</taxon>
        <taxon>Spermatophyta</taxon>
        <taxon>Magnoliopsida</taxon>
        <taxon>Liliopsida</taxon>
        <taxon>Zingiberales</taxon>
        <taxon>Zingiberaceae</taxon>
        <taxon>Zingiber</taxon>
    </lineage>
</organism>
<protein>
    <submittedName>
        <fullName evidence="2">Uncharacterized protein</fullName>
    </submittedName>
</protein>
<dbReference type="EMBL" id="JACMSC010000024">
    <property type="protein sequence ID" value="KAG6467730.1"/>
    <property type="molecule type" value="Genomic_DNA"/>
</dbReference>
<proteinExistence type="predicted"/>
<comment type="caution">
    <text evidence="2">The sequence shown here is derived from an EMBL/GenBank/DDBJ whole genome shotgun (WGS) entry which is preliminary data.</text>
</comment>
<keyword evidence="2" id="KW-0496">Mitochondrion</keyword>
<evidence type="ECO:0000313" key="3">
    <source>
        <dbReference type="Proteomes" id="UP000734854"/>
    </source>
</evidence>
<dbReference type="Proteomes" id="UP000734854">
    <property type="component" value="Unassembled WGS sequence"/>
</dbReference>
<name>A0A8J5E9C8_ZINOF</name>
<evidence type="ECO:0000256" key="1">
    <source>
        <dbReference type="SAM" id="MobiDB-lite"/>
    </source>
</evidence>
<gene>
    <name evidence="2" type="ORF">ZIOFF_074373</name>
</gene>
<evidence type="ECO:0000313" key="2">
    <source>
        <dbReference type="EMBL" id="KAG6467730.1"/>
    </source>
</evidence>